<organism evidence="2">
    <name type="scientific">Ditylum brightwellii</name>
    <dbReference type="NCBI Taxonomy" id="49249"/>
    <lineage>
        <taxon>Eukaryota</taxon>
        <taxon>Sar</taxon>
        <taxon>Stramenopiles</taxon>
        <taxon>Ochrophyta</taxon>
        <taxon>Bacillariophyta</taxon>
        <taxon>Mediophyceae</taxon>
        <taxon>Lithodesmiophycidae</taxon>
        <taxon>Lithodesmiales</taxon>
        <taxon>Lithodesmiaceae</taxon>
        <taxon>Ditylum</taxon>
    </lineage>
</organism>
<name>A0A6V2BPK6_9STRA</name>
<gene>
    <name evidence="2" type="ORF">DBRI00130_LOCUS5347</name>
</gene>
<dbReference type="EMBL" id="HBNS01006605">
    <property type="protein sequence ID" value="CAE4588862.1"/>
    <property type="molecule type" value="Transcribed_RNA"/>
</dbReference>
<evidence type="ECO:0000256" key="1">
    <source>
        <dbReference type="SAM" id="MobiDB-lite"/>
    </source>
</evidence>
<feature type="region of interest" description="Disordered" evidence="1">
    <location>
        <begin position="262"/>
        <end position="290"/>
    </location>
</feature>
<accession>A0A6V2BPK6</accession>
<reference evidence="2" key="1">
    <citation type="submission" date="2021-01" db="EMBL/GenBank/DDBJ databases">
        <authorList>
            <person name="Corre E."/>
            <person name="Pelletier E."/>
            <person name="Niang G."/>
            <person name="Scheremetjew M."/>
            <person name="Finn R."/>
            <person name="Kale V."/>
            <person name="Holt S."/>
            <person name="Cochrane G."/>
            <person name="Meng A."/>
            <person name="Brown T."/>
            <person name="Cohen L."/>
        </authorList>
    </citation>
    <scope>NUCLEOTIDE SEQUENCE</scope>
    <source>
        <strain evidence="2">GSO104</strain>
    </source>
</reference>
<sequence length="290" mass="32850">MSDDTVSIRDFFRFDLCGKRVLSFLTAKDALSFARTSKENKDASCLSILDPVKLHDGTVPWYGSYATGDNKYRWKEIHMPVTSHTHSVQFSCIWKDQGSGDRKGRLYIAGSCKSKGSFRDDDVVCCTHSDAEHEYQPLRLRFVPEEGKRYFVWYKVGAGGGHQLYIRNPVVHYLIYDNFEGYLVRQQRALVAKGAYNDAPLFPLLLRAIALHAQRSFTDDGESMIDRSIIDALEDLDLSPSNKNAMDALVVLASSMYKAVRDEESGKDDGKQPAPTWQELDYMTDDGPDY</sequence>
<evidence type="ECO:0000313" key="2">
    <source>
        <dbReference type="EMBL" id="CAE4588862.1"/>
    </source>
</evidence>
<protein>
    <submittedName>
        <fullName evidence="2">Uncharacterized protein</fullName>
    </submittedName>
</protein>
<feature type="compositionally biased region" description="Basic and acidic residues" evidence="1">
    <location>
        <begin position="262"/>
        <end position="271"/>
    </location>
</feature>
<proteinExistence type="predicted"/>
<dbReference type="AlphaFoldDB" id="A0A6V2BPK6"/>